<dbReference type="Pfam" id="PF22725">
    <property type="entry name" value="GFO_IDH_MocA_C3"/>
    <property type="match status" value="1"/>
</dbReference>
<organism evidence="5 6">
    <name type="scientific">Salinibacter ruber (strain M8)</name>
    <dbReference type="NCBI Taxonomy" id="761659"/>
    <lineage>
        <taxon>Bacteria</taxon>
        <taxon>Pseudomonadati</taxon>
        <taxon>Rhodothermota</taxon>
        <taxon>Rhodothermia</taxon>
        <taxon>Rhodothermales</taxon>
        <taxon>Salinibacteraceae</taxon>
        <taxon>Salinibacter</taxon>
    </lineage>
</organism>
<keyword evidence="2" id="KW-0560">Oxidoreductase</keyword>
<dbReference type="SUPFAM" id="SSF55347">
    <property type="entry name" value="Glyceraldehyde-3-phosphate dehydrogenase-like, C-terminal domain"/>
    <property type="match status" value="1"/>
</dbReference>
<evidence type="ECO:0000256" key="2">
    <source>
        <dbReference type="ARBA" id="ARBA00023002"/>
    </source>
</evidence>
<dbReference type="HOGENOM" id="CLU_023194_7_2_10"/>
<evidence type="ECO:0000259" key="3">
    <source>
        <dbReference type="Pfam" id="PF01408"/>
    </source>
</evidence>
<feature type="domain" description="GFO/IDH/MocA-like oxidoreductase" evidence="4">
    <location>
        <begin position="185"/>
        <end position="293"/>
    </location>
</feature>
<evidence type="ECO:0000313" key="5">
    <source>
        <dbReference type="EMBL" id="CBH23347.1"/>
    </source>
</evidence>
<dbReference type="InterPro" id="IPR000683">
    <property type="entry name" value="Gfo/Idh/MocA-like_OxRdtase_N"/>
</dbReference>
<comment type="similarity">
    <text evidence="1">Belongs to the Gfo/Idh/MocA family.</text>
</comment>
<feature type="domain" description="Gfo/Idh/MocA-like oxidoreductase N-terminal" evidence="3">
    <location>
        <begin position="49"/>
        <end position="165"/>
    </location>
</feature>
<reference evidence="6" key="2">
    <citation type="submission" date="2010-04" db="EMBL/GenBank/DDBJ databases">
        <title>Genome sequence of Salinibacter ruber M8.</title>
        <authorList>
            <consortium name="Genoscope"/>
        </authorList>
    </citation>
    <scope>NUCLEOTIDE SEQUENCE [LARGE SCALE GENOMIC DNA]</scope>
    <source>
        <strain evidence="6">M8</strain>
    </source>
</reference>
<dbReference type="Gene3D" id="3.30.360.10">
    <property type="entry name" value="Dihydrodipicolinate Reductase, domain 2"/>
    <property type="match status" value="1"/>
</dbReference>
<dbReference type="GO" id="GO:0016491">
    <property type="term" value="F:oxidoreductase activity"/>
    <property type="evidence" value="ECO:0007669"/>
    <property type="project" value="UniProtKB-KW"/>
</dbReference>
<dbReference type="Pfam" id="PF01408">
    <property type="entry name" value="GFO_IDH_MocA"/>
    <property type="match status" value="1"/>
</dbReference>
<dbReference type="PANTHER" id="PTHR22604:SF105">
    <property type="entry name" value="TRANS-1,2-DIHYDROBENZENE-1,2-DIOL DEHYDROGENASE"/>
    <property type="match status" value="1"/>
</dbReference>
<dbReference type="SUPFAM" id="SSF51735">
    <property type="entry name" value="NAD(P)-binding Rossmann-fold domains"/>
    <property type="match status" value="1"/>
</dbReference>
<evidence type="ECO:0000259" key="4">
    <source>
        <dbReference type="Pfam" id="PF22725"/>
    </source>
</evidence>
<proteinExistence type="inferred from homology"/>
<accession>D5H5P2</accession>
<dbReference type="InterPro" id="IPR050984">
    <property type="entry name" value="Gfo/Idh/MocA_domain"/>
</dbReference>
<dbReference type="EMBL" id="FP565814">
    <property type="protein sequence ID" value="CBH23347.1"/>
    <property type="molecule type" value="Genomic_DNA"/>
</dbReference>
<gene>
    <name evidence="5" type="primary">mviM</name>
    <name evidence="5" type="ordered locus">SRM_00426</name>
</gene>
<reference evidence="5 6" key="1">
    <citation type="journal article" date="2010" name="ISME J.">
        <title>Fine-scale evolution: genomic, phenotypic and ecological differentiation in two coexisting Salinibacter ruber strains.</title>
        <authorList>
            <person name="Pena A."/>
            <person name="Teeling H."/>
            <person name="Huerta-Cepas J."/>
            <person name="Santos F."/>
            <person name="Yarza P."/>
            <person name="Brito-Echeverria J."/>
            <person name="Lucio M."/>
            <person name="Schmitt-Kopplin P."/>
            <person name="Meseguer I."/>
            <person name="Schenowitz C."/>
            <person name="Dossat C."/>
            <person name="Barbe V."/>
            <person name="Dopazo J."/>
            <person name="Rossello-Mora R."/>
            <person name="Schuler M."/>
            <person name="Glockner F.O."/>
            <person name="Amann R."/>
            <person name="Gabaldon T."/>
            <person name="Anton J."/>
        </authorList>
    </citation>
    <scope>NUCLEOTIDE SEQUENCE [LARGE SCALE GENOMIC DNA]</scope>
    <source>
        <strain evidence="5 6">M8</strain>
    </source>
</reference>
<dbReference type="Gene3D" id="3.40.50.720">
    <property type="entry name" value="NAD(P)-binding Rossmann-like Domain"/>
    <property type="match status" value="1"/>
</dbReference>
<dbReference type="KEGG" id="srm:SRM_00426"/>
<dbReference type="AlphaFoldDB" id="D5H5P2"/>
<protein>
    <submittedName>
        <fullName evidence="5">Oxidoreductase family, NAD-binding Rossmann fold domain protein</fullName>
    </submittedName>
</protein>
<dbReference type="InterPro" id="IPR036291">
    <property type="entry name" value="NAD(P)-bd_dom_sf"/>
</dbReference>
<sequence>MGERRRTRDWKRAARTLAHATHLPARRWPLNLQFPTVQSSPPSANNMAVNWGILGTGNIAHLVAEDLRRLPNAELTAVGSRAQARADTFGDTFDVPHRHGSYEALVADPALDVVHVATPHSAHLEHATLALEAGHAVLCEKPLALNAAQAERLIDTARRHDQFLMEAMWTRFLPVMDDVHRLVHEERVLGDVHLLRADIGVTQPVDPTHRLFDPALGGGALLDLGVYPVAFAFDLFGAPDTVTSSAVLADTGVDAQCAAVFRYDDGTQAMWHASLGADAGRTCVLAGPEGRLRGTRAWWKGAPFELTRSDGATASWARPYEGNGYQFEAAHVMACLREGRTESPVMPLDESHALLRTMDALRAEWGVAYPQEA</sequence>
<dbReference type="GO" id="GO:0000166">
    <property type="term" value="F:nucleotide binding"/>
    <property type="evidence" value="ECO:0007669"/>
    <property type="project" value="InterPro"/>
</dbReference>
<name>D5H5P2_SALRM</name>
<evidence type="ECO:0000313" key="6">
    <source>
        <dbReference type="Proteomes" id="UP000000933"/>
    </source>
</evidence>
<dbReference type="InterPro" id="IPR055170">
    <property type="entry name" value="GFO_IDH_MocA-like_dom"/>
</dbReference>
<evidence type="ECO:0000256" key="1">
    <source>
        <dbReference type="ARBA" id="ARBA00010928"/>
    </source>
</evidence>
<dbReference type="PANTHER" id="PTHR22604">
    <property type="entry name" value="OXIDOREDUCTASES"/>
    <property type="match status" value="1"/>
</dbReference>
<dbReference type="Proteomes" id="UP000000933">
    <property type="component" value="Chromosome"/>
</dbReference>